<dbReference type="InterPro" id="IPR029095">
    <property type="entry name" value="NarX-like_N"/>
</dbReference>
<accession>A0A7X1B3F0</accession>
<dbReference type="GO" id="GO:0016020">
    <property type="term" value="C:membrane"/>
    <property type="evidence" value="ECO:0007669"/>
    <property type="project" value="UniProtKB-SubCell"/>
</dbReference>
<organism evidence="7 8">
    <name type="scientific">Pelagicoccus albus</name>
    <dbReference type="NCBI Taxonomy" id="415222"/>
    <lineage>
        <taxon>Bacteria</taxon>
        <taxon>Pseudomonadati</taxon>
        <taxon>Verrucomicrobiota</taxon>
        <taxon>Opitutia</taxon>
        <taxon>Puniceicoccales</taxon>
        <taxon>Pelagicoccaceae</taxon>
        <taxon>Pelagicoccus</taxon>
    </lineage>
</organism>
<keyword evidence="8" id="KW-1185">Reference proteome</keyword>
<keyword evidence="2" id="KW-0812">Transmembrane</keyword>
<sequence length="292" mass="32202">MKNPLTTILLIALVISSSLRAEVPTAAESGRILNLSGRQRMLSQKMTKELLFTAVMPQSSANLEHAEQTVKLFNDTLYSLRDGNTELGLPATTDPRILRQIGKVDELWIQYRTVVEGIIASRSIAESDVAAIAKLNLPLLKEMNKCVTLYERQASGASMQGNPALAVAVNLSGKQRMLSQKMTKELLLITYGFDTETNMLLLTETYSLFDRTLTGLERGDDLLELSAAVNTPEILQQLEVVKSVWAKYLPVVKSAADGEEISAERLVLIQKLNMTLLKEMNKAVGMYAELAS</sequence>
<reference evidence="7 8" key="1">
    <citation type="submission" date="2020-07" db="EMBL/GenBank/DDBJ databases">
        <authorList>
            <person name="Feng X."/>
        </authorList>
    </citation>
    <scope>NUCLEOTIDE SEQUENCE [LARGE SCALE GENOMIC DNA]</scope>
    <source>
        <strain evidence="7 8">JCM23202</strain>
    </source>
</reference>
<evidence type="ECO:0000256" key="3">
    <source>
        <dbReference type="ARBA" id="ARBA00022989"/>
    </source>
</evidence>
<evidence type="ECO:0000256" key="4">
    <source>
        <dbReference type="ARBA" id="ARBA00023136"/>
    </source>
</evidence>
<evidence type="ECO:0000313" key="7">
    <source>
        <dbReference type="EMBL" id="MBC2604928.1"/>
    </source>
</evidence>
<keyword evidence="5" id="KW-0732">Signal</keyword>
<dbReference type="Proteomes" id="UP000526501">
    <property type="component" value="Unassembled WGS sequence"/>
</dbReference>
<evidence type="ECO:0000259" key="6">
    <source>
        <dbReference type="Pfam" id="PF13675"/>
    </source>
</evidence>
<dbReference type="Pfam" id="PF13675">
    <property type="entry name" value="PilJ"/>
    <property type="match status" value="2"/>
</dbReference>
<evidence type="ECO:0000256" key="2">
    <source>
        <dbReference type="ARBA" id="ARBA00022692"/>
    </source>
</evidence>
<dbReference type="AlphaFoldDB" id="A0A7X1B3F0"/>
<keyword evidence="3" id="KW-1133">Transmembrane helix</keyword>
<gene>
    <name evidence="7" type="ORF">H5P27_02620</name>
</gene>
<feature type="signal peptide" evidence="5">
    <location>
        <begin position="1"/>
        <end position="21"/>
    </location>
</feature>
<dbReference type="EMBL" id="JACHVC010000005">
    <property type="protein sequence ID" value="MBC2604928.1"/>
    <property type="molecule type" value="Genomic_DNA"/>
</dbReference>
<comment type="subcellular location">
    <subcellularLocation>
        <location evidence="1">Membrane</location>
        <topology evidence="1">Multi-pass membrane protein</topology>
    </subcellularLocation>
</comment>
<comment type="caution">
    <text evidence="7">The sequence shown here is derived from an EMBL/GenBank/DDBJ whole genome shotgun (WGS) entry which is preliminary data.</text>
</comment>
<name>A0A7X1B3F0_9BACT</name>
<feature type="domain" description="NarX-like N-terminal" evidence="6">
    <location>
        <begin position="29"/>
        <end position="128"/>
    </location>
</feature>
<proteinExistence type="predicted"/>
<feature type="chain" id="PRO_5031319171" evidence="5">
    <location>
        <begin position="22"/>
        <end position="292"/>
    </location>
</feature>
<protein>
    <submittedName>
        <fullName evidence="7">Type IV pili methyl-accepting chemotaxis transducer N-terminal domain-containing protein</fullName>
    </submittedName>
</protein>
<keyword evidence="4" id="KW-0472">Membrane</keyword>
<dbReference type="RefSeq" id="WP_185658818.1">
    <property type="nucleotide sequence ID" value="NZ_CAWPOO010000005.1"/>
</dbReference>
<feature type="domain" description="NarX-like N-terminal" evidence="6">
    <location>
        <begin position="165"/>
        <end position="260"/>
    </location>
</feature>
<evidence type="ECO:0000313" key="8">
    <source>
        <dbReference type="Proteomes" id="UP000526501"/>
    </source>
</evidence>
<evidence type="ECO:0000256" key="1">
    <source>
        <dbReference type="ARBA" id="ARBA00004141"/>
    </source>
</evidence>
<evidence type="ECO:0000256" key="5">
    <source>
        <dbReference type="SAM" id="SignalP"/>
    </source>
</evidence>